<sequence length="226" mass="26252">MRFVRSISDVFGYSPFEDLKKHAELAAKAVGLLEKQFEAYRLNDVDEVERLREEIDSLEHQADIIKEEIRSKVKSSLLLPVDRHDLLNFLDVQDGIINYCEHVGHMLTFRKINAPERIMDEFSVLLSKLMETINEYEELIEHMSRLVASSFSKKEVEEALEHVKRVEEHEHECDLIQIGLLNMLFNSDMNPVDIQLAVLWVVHLGEIANYAARSADRFRTMILGRS</sequence>
<dbReference type="OrthoDB" id="123511at2157"/>
<dbReference type="PANTHER" id="PTHR36536:SF3">
    <property type="entry name" value="UPF0111 PROTEIN HI_1603"/>
    <property type="match status" value="1"/>
</dbReference>
<dbReference type="InterPro" id="IPR002727">
    <property type="entry name" value="DUF47"/>
</dbReference>
<evidence type="ECO:0000256" key="2">
    <source>
        <dbReference type="SAM" id="Coils"/>
    </source>
</evidence>
<dbReference type="InterPro" id="IPR038078">
    <property type="entry name" value="PhoU-like_sf"/>
</dbReference>
<dbReference type="InterPro" id="IPR018445">
    <property type="entry name" value="Put_Phosphate_transp_reg"/>
</dbReference>
<evidence type="ECO:0000256" key="1">
    <source>
        <dbReference type="ARBA" id="ARBA00008591"/>
    </source>
</evidence>
<accession>D2RDU5</accession>
<feature type="coiled-coil region" evidence="2">
    <location>
        <begin position="41"/>
        <end position="68"/>
    </location>
</feature>
<dbReference type="Proteomes" id="UP000001901">
    <property type="component" value="Chromosome"/>
</dbReference>
<dbReference type="SUPFAM" id="SSF109755">
    <property type="entry name" value="PhoU-like"/>
    <property type="match status" value="1"/>
</dbReference>
<dbReference type="HOGENOM" id="CLU_104916_0_0_2"/>
<reference evidence="3 4" key="1">
    <citation type="journal article" date="2010" name="Stand. Genomic Sci.">
        <title>Complete genome sequence of Archaeoglobus profundus type strain (AV18).</title>
        <authorList>
            <person name="von Jan M."/>
            <person name="Lapidus A."/>
            <person name="Del Rio T.G."/>
            <person name="Copeland A."/>
            <person name="Tice H."/>
            <person name="Cheng J.F."/>
            <person name="Lucas S."/>
            <person name="Chen F."/>
            <person name="Nolan M."/>
            <person name="Goodwin L."/>
            <person name="Han C."/>
            <person name="Pitluck S."/>
            <person name="Liolios K."/>
            <person name="Ivanova N."/>
            <person name="Mavromatis K."/>
            <person name="Ovchinnikova G."/>
            <person name="Chertkov O."/>
            <person name="Pati A."/>
            <person name="Chen A."/>
            <person name="Palaniappan K."/>
            <person name="Land M."/>
            <person name="Hauser L."/>
            <person name="Chang Y.J."/>
            <person name="Jeffries C.D."/>
            <person name="Saunders E."/>
            <person name="Brettin T."/>
            <person name="Detter J.C."/>
            <person name="Chain P."/>
            <person name="Eichinger K."/>
            <person name="Huber H."/>
            <person name="Spring S."/>
            <person name="Rohde M."/>
            <person name="Goker M."/>
            <person name="Wirth R."/>
            <person name="Woyke T."/>
            <person name="Bristow J."/>
            <person name="Eisen J.A."/>
            <person name="Markowitz V."/>
            <person name="Hugenholtz P."/>
            <person name="Kyrpides N.C."/>
            <person name="Klenk H.P."/>
        </authorList>
    </citation>
    <scope>NUCLEOTIDE SEQUENCE [LARGE SCALE GENOMIC DNA]</scope>
    <source>
        <strain evidence="4">DSM 5631 / JCM 9629 / NBRC 100127 / Av18</strain>
    </source>
</reference>
<dbReference type="PaxDb" id="572546-Arcpr_1237"/>
<dbReference type="NCBIfam" id="TIGR00153">
    <property type="entry name" value="TIGR00153 family protein"/>
    <property type="match status" value="1"/>
</dbReference>
<dbReference type="eggNOG" id="arCOG02640">
    <property type="taxonomic scope" value="Archaea"/>
</dbReference>
<keyword evidence="4" id="KW-1185">Reference proteome</keyword>
<name>D2RDU5_ARCPA</name>
<dbReference type="KEGG" id="apo:Arcpr_1237"/>
<dbReference type="Gene3D" id="1.20.58.220">
    <property type="entry name" value="Phosphate transport system protein phou homolog 2, domain 2"/>
    <property type="match status" value="1"/>
</dbReference>
<comment type="similarity">
    <text evidence="1">Belongs to the UPF0111 family.</text>
</comment>
<dbReference type="RefSeq" id="WP_012940625.1">
    <property type="nucleotide sequence ID" value="NC_013741.1"/>
</dbReference>
<organism evidence="3 4">
    <name type="scientific">Archaeoglobus profundus (strain DSM 5631 / JCM 9629 / NBRC 100127 / Av18)</name>
    <dbReference type="NCBI Taxonomy" id="572546"/>
    <lineage>
        <taxon>Archaea</taxon>
        <taxon>Methanobacteriati</taxon>
        <taxon>Methanobacteriota</taxon>
        <taxon>Archaeoglobi</taxon>
        <taxon>Archaeoglobales</taxon>
        <taxon>Archaeoglobaceae</taxon>
        <taxon>Archaeoglobus</taxon>
    </lineage>
</organism>
<gene>
    <name evidence="3" type="ordered locus">Arcpr_1237</name>
</gene>
<evidence type="ECO:0000313" key="4">
    <source>
        <dbReference type="Proteomes" id="UP000001901"/>
    </source>
</evidence>
<dbReference type="Pfam" id="PF01865">
    <property type="entry name" value="PhoU_div"/>
    <property type="match status" value="1"/>
</dbReference>
<dbReference type="PANTHER" id="PTHR36536">
    <property type="entry name" value="UPF0111 PROTEIN HI_1603"/>
    <property type="match status" value="1"/>
</dbReference>
<dbReference type="STRING" id="572546.Arcpr_1237"/>
<protein>
    <recommendedName>
        <fullName evidence="5">Phosphate transport regulator</fullName>
    </recommendedName>
</protein>
<dbReference type="AlphaFoldDB" id="D2RDU5"/>
<dbReference type="EMBL" id="CP001857">
    <property type="protein sequence ID" value="ADB58289.1"/>
    <property type="molecule type" value="Genomic_DNA"/>
</dbReference>
<proteinExistence type="inferred from homology"/>
<evidence type="ECO:0008006" key="5">
    <source>
        <dbReference type="Google" id="ProtNLM"/>
    </source>
</evidence>
<keyword evidence="2" id="KW-0175">Coiled coil</keyword>
<dbReference type="GeneID" id="8739922"/>
<feature type="coiled-coil region" evidence="2">
    <location>
        <begin position="119"/>
        <end position="146"/>
    </location>
</feature>
<evidence type="ECO:0000313" key="3">
    <source>
        <dbReference type="EMBL" id="ADB58289.1"/>
    </source>
</evidence>